<name>A0A4R9BFN3_9MICO</name>
<evidence type="ECO:0000313" key="2">
    <source>
        <dbReference type="Proteomes" id="UP000298468"/>
    </source>
</evidence>
<dbReference type="InterPro" id="IPR007423">
    <property type="entry name" value="Sel_put"/>
</dbReference>
<proteinExistence type="predicted"/>
<protein>
    <submittedName>
        <fullName evidence="1">YbdD/YjiX family protein</fullName>
    </submittedName>
</protein>
<keyword evidence="2" id="KW-1185">Reference proteome</keyword>
<gene>
    <name evidence="1" type="ORF">E3T61_21540</name>
</gene>
<comment type="caution">
    <text evidence="1">The sequence shown here is derived from an EMBL/GenBank/DDBJ whole genome shotgun (WGS) entry which is preliminary data.</text>
</comment>
<dbReference type="EMBL" id="SOHM01000051">
    <property type="protein sequence ID" value="TFD83176.1"/>
    <property type="molecule type" value="Genomic_DNA"/>
</dbReference>
<dbReference type="Proteomes" id="UP000298468">
    <property type="component" value="Unassembled WGS sequence"/>
</dbReference>
<dbReference type="Pfam" id="PF04328">
    <property type="entry name" value="Sel_put"/>
    <property type="match status" value="1"/>
</dbReference>
<evidence type="ECO:0000313" key="1">
    <source>
        <dbReference type="EMBL" id="TFD83176.1"/>
    </source>
</evidence>
<dbReference type="OrthoDB" id="3541280at2"/>
<reference evidence="1 2" key="1">
    <citation type="submission" date="2019-03" db="EMBL/GenBank/DDBJ databases">
        <title>Genomics of glacier-inhabiting Cryobacterium strains.</title>
        <authorList>
            <person name="Liu Q."/>
            <person name="Xin Y.-H."/>
        </authorList>
    </citation>
    <scope>NUCLEOTIDE SEQUENCE [LARGE SCALE GENOMIC DNA]</scope>
    <source>
        <strain evidence="1 2">Sr59</strain>
    </source>
</reference>
<dbReference type="AlphaFoldDB" id="A0A4R9BFN3"/>
<sequence>MGVATAVRSAVAGLAWYVKGVMGEDAYEKYLAHHESVHGTDAQVPVLTEREFWRDQTDRQDTNPQGRCC</sequence>
<dbReference type="RefSeq" id="WP_134642867.1">
    <property type="nucleotide sequence ID" value="NZ_SOHM01000051.1"/>
</dbReference>
<organism evidence="1 2">
    <name type="scientific">Cryobacterium lactosi</name>
    <dbReference type="NCBI Taxonomy" id="1259202"/>
    <lineage>
        <taxon>Bacteria</taxon>
        <taxon>Bacillati</taxon>
        <taxon>Actinomycetota</taxon>
        <taxon>Actinomycetes</taxon>
        <taxon>Micrococcales</taxon>
        <taxon>Microbacteriaceae</taxon>
        <taxon>Cryobacterium</taxon>
    </lineage>
</organism>
<accession>A0A4R9BFN3</accession>